<reference evidence="1 2" key="1">
    <citation type="submission" date="2017-09" db="EMBL/GenBank/DDBJ databases">
        <title>Depth-based differentiation of microbial function through sediment-hosted aquifers and enrichment of novel symbionts in the deep terrestrial subsurface.</title>
        <authorList>
            <person name="Probst A.J."/>
            <person name="Ladd B."/>
            <person name="Jarett J.K."/>
            <person name="Geller-Mcgrath D.E."/>
            <person name="Sieber C.M."/>
            <person name="Emerson J.B."/>
            <person name="Anantharaman K."/>
            <person name="Thomas B.C."/>
            <person name="Malmstrom R."/>
            <person name="Stieglmeier M."/>
            <person name="Klingl A."/>
            <person name="Woyke T."/>
            <person name="Ryan C.M."/>
            <person name="Banfield J.F."/>
        </authorList>
    </citation>
    <scope>NUCLEOTIDE SEQUENCE [LARGE SCALE GENOMIC DNA]</scope>
    <source>
        <strain evidence="1">CG23_combo_of_CG06-09_8_20_14_all_40_23</strain>
    </source>
</reference>
<comment type="caution">
    <text evidence="1">The sequence shown here is derived from an EMBL/GenBank/DDBJ whole genome shotgun (WGS) entry which is preliminary data.</text>
</comment>
<evidence type="ECO:0000313" key="1">
    <source>
        <dbReference type="EMBL" id="PIP39495.1"/>
    </source>
</evidence>
<name>A0A2H0A213_9BACT</name>
<evidence type="ECO:0000313" key="2">
    <source>
        <dbReference type="Proteomes" id="UP000231067"/>
    </source>
</evidence>
<dbReference type="AlphaFoldDB" id="A0A2H0A213"/>
<organism evidence="1 2">
    <name type="scientific">Candidatus Desantisbacteria bacterium CG23_combo_of_CG06-09_8_20_14_all_40_23</name>
    <dbReference type="NCBI Taxonomy" id="1974550"/>
    <lineage>
        <taxon>Bacteria</taxon>
        <taxon>Candidatus Desantisiibacteriota</taxon>
    </lineage>
</organism>
<dbReference type="Pfam" id="PF14907">
    <property type="entry name" value="NTP_transf_5"/>
    <property type="match status" value="1"/>
</dbReference>
<dbReference type="Proteomes" id="UP000231067">
    <property type="component" value="Unassembled WGS sequence"/>
</dbReference>
<gene>
    <name evidence="1" type="ORF">COX18_10105</name>
</gene>
<dbReference type="InterPro" id="IPR039498">
    <property type="entry name" value="NTP_transf_5"/>
</dbReference>
<protein>
    <recommendedName>
        <fullName evidence="3">Nucleotidyltransferase</fullName>
    </recommendedName>
</protein>
<evidence type="ECO:0008006" key="3">
    <source>
        <dbReference type="Google" id="ProtNLM"/>
    </source>
</evidence>
<sequence>MQQKHEISLLLYFARTKIDMDVLENIYQLLDTPINWDEVLALSLKHRMAPLLYHHLTSSIVPSKLPQSIMSGLKEIYSQNFNRNKQLYDELHLITTLLHEAEVDALVLKGPVLARLIYPSIGVRCMKDIDLVVKEEHWQRIKECFFSLGYNLPETLPGLTNNEMVKYTQYFSQIEFSQKNHIPVEIHFRLLNMGIPKKEPWLFEHVKTMDGSPVPSPEILLLHLCVHANTHNFCSLMLLCDIGAVVQHYGEEIDANCIQEIAATRGITCSVYNSLTLVEKLLNIPIPEGLKKALKPGTIRQMSFEIAWNKLEILAVAKAEKLPQFEAPTYYLLEMDNMLDKLKYLCRILFPPLKWLATYLKEKPMPLLYPVYLVRYLLGHGRDNS</sequence>
<dbReference type="EMBL" id="PCSH01000167">
    <property type="protein sequence ID" value="PIP39495.1"/>
    <property type="molecule type" value="Genomic_DNA"/>
</dbReference>
<accession>A0A2H0A213</accession>
<proteinExistence type="predicted"/>